<name>A0AAV5IDW1_9ROSI</name>
<dbReference type="AlphaFoldDB" id="A0AAV5IDW1"/>
<accession>A0AAV5IDW1</accession>
<evidence type="ECO:0000259" key="2">
    <source>
        <dbReference type="PROSITE" id="PS51184"/>
    </source>
</evidence>
<dbReference type="InterPro" id="IPR041667">
    <property type="entry name" value="Cupin_8"/>
</dbReference>
<gene>
    <name evidence="3" type="ORF">SLEP1_g9328</name>
</gene>
<dbReference type="InterPro" id="IPR014710">
    <property type="entry name" value="RmlC-like_jellyroll"/>
</dbReference>
<dbReference type="SMART" id="SM00558">
    <property type="entry name" value="JmjC"/>
    <property type="match status" value="1"/>
</dbReference>
<organism evidence="3 4">
    <name type="scientific">Rubroshorea leprosula</name>
    <dbReference type="NCBI Taxonomy" id="152421"/>
    <lineage>
        <taxon>Eukaryota</taxon>
        <taxon>Viridiplantae</taxon>
        <taxon>Streptophyta</taxon>
        <taxon>Embryophyta</taxon>
        <taxon>Tracheophyta</taxon>
        <taxon>Spermatophyta</taxon>
        <taxon>Magnoliopsida</taxon>
        <taxon>eudicotyledons</taxon>
        <taxon>Gunneridae</taxon>
        <taxon>Pentapetalae</taxon>
        <taxon>rosids</taxon>
        <taxon>malvids</taxon>
        <taxon>Malvales</taxon>
        <taxon>Dipterocarpaceae</taxon>
        <taxon>Rubroshorea</taxon>
    </lineage>
</organism>
<dbReference type="PANTHER" id="PTHR12461">
    <property type="entry name" value="HYPOXIA-INDUCIBLE FACTOR 1 ALPHA INHIBITOR-RELATED"/>
    <property type="match status" value="1"/>
</dbReference>
<comment type="similarity">
    <text evidence="1">Belongs to the JARID1 histone demethylase family.</text>
</comment>
<dbReference type="PANTHER" id="PTHR12461:SF99">
    <property type="entry name" value="BIFUNCTIONAL PEPTIDASE AND (3S)-LYSYL HYDROXYLASE JMJD7"/>
    <property type="match status" value="1"/>
</dbReference>
<dbReference type="EMBL" id="BPVZ01000009">
    <property type="protein sequence ID" value="GKU96047.1"/>
    <property type="molecule type" value="Genomic_DNA"/>
</dbReference>
<dbReference type="Proteomes" id="UP001054252">
    <property type="component" value="Unassembled WGS sequence"/>
</dbReference>
<dbReference type="InterPro" id="IPR003347">
    <property type="entry name" value="JmjC_dom"/>
</dbReference>
<dbReference type="Pfam" id="PF13621">
    <property type="entry name" value="Cupin_8"/>
    <property type="match status" value="1"/>
</dbReference>
<comment type="caution">
    <text evidence="3">The sequence shown here is derived from an EMBL/GenBank/DDBJ whole genome shotgun (WGS) entry which is preliminary data.</text>
</comment>
<dbReference type="Gene3D" id="2.60.120.10">
    <property type="entry name" value="Jelly Rolls"/>
    <property type="match status" value="1"/>
</dbReference>
<dbReference type="FunFam" id="2.60.120.10:FF:000147">
    <property type="entry name" value="2-oxoglutarate (2OG) and Fe(II)-dependent oxygenase superfamily protein"/>
    <property type="match status" value="1"/>
</dbReference>
<protein>
    <recommendedName>
        <fullName evidence="2">JmjC domain-containing protein</fullName>
    </recommendedName>
</protein>
<reference evidence="3 4" key="1">
    <citation type="journal article" date="2021" name="Commun. Biol.">
        <title>The genome of Shorea leprosula (Dipterocarpaceae) highlights the ecological relevance of drought in aseasonal tropical rainforests.</title>
        <authorList>
            <person name="Ng K.K.S."/>
            <person name="Kobayashi M.J."/>
            <person name="Fawcett J.A."/>
            <person name="Hatakeyama M."/>
            <person name="Paape T."/>
            <person name="Ng C.H."/>
            <person name="Ang C.C."/>
            <person name="Tnah L.H."/>
            <person name="Lee C.T."/>
            <person name="Nishiyama T."/>
            <person name="Sese J."/>
            <person name="O'Brien M.J."/>
            <person name="Copetti D."/>
            <person name="Mohd Noor M.I."/>
            <person name="Ong R.C."/>
            <person name="Putra M."/>
            <person name="Sireger I.Z."/>
            <person name="Indrioko S."/>
            <person name="Kosugi Y."/>
            <person name="Izuno A."/>
            <person name="Isagi Y."/>
            <person name="Lee S.L."/>
            <person name="Shimizu K.K."/>
        </authorList>
    </citation>
    <scope>NUCLEOTIDE SEQUENCE [LARGE SCALE GENOMIC DNA]</scope>
    <source>
        <strain evidence="3">214</strain>
    </source>
</reference>
<feature type="domain" description="JmjC" evidence="2">
    <location>
        <begin position="123"/>
        <end position="316"/>
    </location>
</feature>
<evidence type="ECO:0000256" key="1">
    <source>
        <dbReference type="ARBA" id="ARBA00006801"/>
    </source>
</evidence>
<dbReference type="SUPFAM" id="SSF51197">
    <property type="entry name" value="Clavaminate synthase-like"/>
    <property type="match status" value="1"/>
</dbReference>
<dbReference type="PROSITE" id="PS51184">
    <property type="entry name" value="JMJC"/>
    <property type="match status" value="1"/>
</dbReference>
<evidence type="ECO:0000313" key="3">
    <source>
        <dbReference type="EMBL" id="GKU96047.1"/>
    </source>
</evidence>
<evidence type="ECO:0000313" key="4">
    <source>
        <dbReference type="Proteomes" id="UP001054252"/>
    </source>
</evidence>
<sequence length="372" mass="41957">MESLWEEVRELSLGNSVERLESPPTPLRFLRDFVSQNKPCIISNAISHWAALSLWSTPSYLSDVLTGSLVSVHLTPNGCADALAPHPLHPSSLCFASAHVQLTPFPQALNLVRQNPENQRYVAYLQQQNDCFRTEYGPLKSDCDDHIPWASEALGCRPEAVNLWIGNHLSETSFHKDHYENLYAVVSGEKHFILLPPTDVHRMYIRQYPAACYSYSEGTGEFTLELEKPERSVPWCSVDPYPSPATKDQESSKFPLYFNGPKPFQCTVKAGEMLYLPSMWFHHVRQSAADGGCIIAVNYWYDMQFDIKYAYFNFLQSLNYQSICNPTALQSRSEDSDSTSSAKHLSNGTYANATATNGMVMEPIQDSESEDE</sequence>
<proteinExistence type="inferred from homology"/>
<keyword evidence="4" id="KW-1185">Reference proteome</keyword>